<sequence length="789" mass="87657">MKGIEKNGSAKLKTASVKTEKGLQEKIALSQNALRVLEKRYLLKDLQGKVVESPEDLFRRVAHNIAKAEHVYDDTCDLLETEEQFYDLMTSFRFLPNSPTLMNAGRDLQQLSACFVLPVEDSMESIFETVKQAAIIHKSGGGTGFSFSRLRPKDDRVKSTGGVASGPISFMKVFNHATEAVKQGGTRRGANMGILRVDHPDILDFISCKSDTSEITNFNISVAITDRFMEAYEKGENYDLISPRTGDAVKSVSAKKMMDKIAEQAWKTGEPGLFFIDATNRTNPTPHIADMEATNPCGEQPLLPYESCTLGSITLERHLKKVDDGYQIDWAALEETVRTSIHFLDNVLDMNRYPIPEIEEITRANRKIGLGVMGFARMLFKLEIPYNSESGIEMARTVMGFIHKMASDESARLAEQRGVYEYWEGSRHQAQGRRLRNSYLTTVAPTGTISMIADTSGGCEPEFSLVWYKNVMDGEHLPYALDYFTDVAKREGFYVDDLLDQIIANKGSVRGLKQVPQHWQDVFVTSHGISSEWHVRMQAAFQAFSDSAVSKTINLPTNATEDEIKEAYLLAYRLGCKGITVYRDGCRPDQVMNVGKSKKGEAAKTTEHASAGSEKEYFPIVTPRPRPEVMLGTTTKRQTSCGDLYLTVNQDQESKKPFEAFATMGKAGGCEGSFNEAIGRLISLCMRAGVTPRDIVKQLIGIRCNKPFGVGPEKVLSCSDAIAKIFNQSLEMKVSEDRYPAQGGSAVAVAEPPVMETQKMVFPCPECGCELIFGEGCEKCHYCGYSRCY</sequence>
<evidence type="ECO:0000256" key="12">
    <source>
        <dbReference type="ARBA" id="ARBA00033050"/>
    </source>
</evidence>
<comment type="function">
    <text evidence="11">Catalyzes the reduction of ribonucleotides to deoxyribonucleotides. May function to provide a pool of deoxyribonucleotide precursors for DNA repair during oxygen limitation and/or for immediate growth after restoration of oxygen.</text>
</comment>
<dbReference type="Pfam" id="PF02867">
    <property type="entry name" value="Ribonuc_red_lgC"/>
    <property type="match status" value="1"/>
</dbReference>
<evidence type="ECO:0000256" key="6">
    <source>
        <dbReference type="ARBA" id="ARBA00022634"/>
    </source>
</evidence>
<dbReference type="InterPro" id="IPR024434">
    <property type="entry name" value="TSCPD_dom"/>
</dbReference>
<name>A0A3B1D865_9ZZZZ</name>
<evidence type="ECO:0000256" key="10">
    <source>
        <dbReference type="ARBA" id="ARBA00023285"/>
    </source>
</evidence>
<evidence type="ECO:0000259" key="15">
    <source>
        <dbReference type="Pfam" id="PF02867"/>
    </source>
</evidence>
<evidence type="ECO:0000256" key="7">
    <source>
        <dbReference type="ARBA" id="ARBA00022741"/>
    </source>
</evidence>
<dbReference type="SUPFAM" id="SSF48168">
    <property type="entry name" value="R1 subunit of ribonucleotide reductase, N-terminal domain"/>
    <property type="match status" value="1"/>
</dbReference>
<dbReference type="InterPro" id="IPR008926">
    <property type="entry name" value="RNR_R1-su_N"/>
</dbReference>
<keyword evidence="5" id="KW-0846">Cobalamin</keyword>
<dbReference type="InterPro" id="IPR013509">
    <property type="entry name" value="RNR_lsu_N"/>
</dbReference>
<dbReference type="NCBIfam" id="TIGR02504">
    <property type="entry name" value="NrdJ_Z"/>
    <property type="match status" value="1"/>
</dbReference>
<dbReference type="InterPro" id="IPR013344">
    <property type="entry name" value="RNR_NrdJ/NrdZ"/>
</dbReference>
<dbReference type="Pfam" id="PF12637">
    <property type="entry name" value="TSCPD"/>
    <property type="match status" value="1"/>
</dbReference>
<evidence type="ECO:0000256" key="4">
    <source>
        <dbReference type="ARBA" id="ARBA00014409"/>
    </source>
</evidence>
<dbReference type="PANTHER" id="PTHR43371">
    <property type="entry name" value="VITAMIN B12-DEPENDENT RIBONUCLEOTIDE REDUCTASE"/>
    <property type="match status" value="1"/>
</dbReference>
<dbReference type="CDD" id="cd02888">
    <property type="entry name" value="RNR_II_dimer"/>
    <property type="match status" value="1"/>
</dbReference>
<dbReference type="SUPFAM" id="SSF51998">
    <property type="entry name" value="PFL-like glycyl radical enzymes"/>
    <property type="match status" value="1"/>
</dbReference>
<dbReference type="EMBL" id="UOGF01000101">
    <property type="protein sequence ID" value="VAX33023.1"/>
    <property type="molecule type" value="Genomic_DNA"/>
</dbReference>
<evidence type="ECO:0000256" key="5">
    <source>
        <dbReference type="ARBA" id="ARBA00022628"/>
    </source>
</evidence>
<dbReference type="InterPro" id="IPR000788">
    <property type="entry name" value="RNR_lg_C"/>
</dbReference>
<dbReference type="InterPro" id="IPR050862">
    <property type="entry name" value="RdRp_reductase_class-2"/>
</dbReference>
<dbReference type="GO" id="GO:0005524">
    <property type="term" value="F:ATP binding"/>
    <property type="evidence" value="ECO:0007669"/>
    <property type="project" value="InterPro"/>
</dbReference>
<evidence type="ECO:0000313" key="17">
    <source>
        <dbReference type="EMBL" id="VAX33023.1"/>
    </source>
</evidence>
<dbReference type="NCBIfam" id="NF006417">
    <property type="entry name" value="PRK08665.1"/>
    <property type="match status" value="1"/>
</dbReference>
<evidence type="ECO:0000256" key="3">
    <source>
        <dbReference type="ARBA" id="ARBA00012274"/>
    </source>
</evidence>
<protein>
    <recommendedName>
        <fullName evidence="4">Vitamin B12-dependent ribonucleotide reductase</fullName>
        <ecNumber evidence="3">1.17.4.1</ecNumber>
    </recommendedName>
    <alternativeName>
        <fullName evidence="12">Ribonucleoside-diphosphate reductase NrdJ</fullName>
    </alternativeName>
</protein>
<evidence type="ECO:0000259" key="16">
    <source>
        <dbReference type="Pfam" id="PF12637"/>
    </source>
</evidence>
<keyword evidence="8 17" id="KW-0560">Oxidoreductase</keyword>
<keyword evidence="10" id="KW-0170">Cobalt</keyword>
<evidence type="ECO:0000256" key="8">
    <source>
        <dbReference type="ARBA" id="ARBA00023002"/>
    </source>
</evidence>
<evidence type="ECO:0000259" key="14">
    <source>
        <dbReference type="Pfam" id="PF00317"/>
    </source>
</evidence>
<proteinExistence type="inferred from homology"/>
<organism evidence="17">
    <name type="scientific">hydrothermal vent metagenome</name>
    <dbReference type="NCBI Taxonomy" id="652676"/>
    <lineage>
        <taxon>unclassified sequences</taxon>
        <taxon>metagenomes</taxon>
        <taxon>ecological metagenomes</taxon>
    </lineage>
</organism>
<comment type="similarity">
    <text evidence="2">Belongs to the ribonucleoside diphosphate reductase class-2 family.</text>
</comment>
<evidence type="ECO:0000256" key="13">
    <source>
        <dbReference type="ARBA" id="ARBA00047754"/>
    </source>
</evidence>
<dbReference type="UniPathway" id="UPA00326"/>
<keyword evidence="9" id="KW-1015">Disulfide bond</keyword>
<evidence type="ECO:0000256" key="9">
    <source>
        <dbReference type="ARBA" id="ARBA00023157"/>
    </source>
</evidence>
<dbReference type="GO" id="GO:0071897">
    <property type="term" value="P:DNA biosynthetic process"/>
    <property type="evidence" value="ECO:0007669"/>
    <property type="project" value="UniProtKB-KW"/>
</dbReference>
<gene>
    <name evidence="17" type="ORF">MNBD_NITROSPIRAE01-132</name>
</gene>
<comment type="cofactor">
    <cofactor evidence="1">
        <name>adenosylcob(III)alamin</name>
        <dbReference type="ChEBI" id="CHEBI:18408"/>
    </cofactor>
</comment>
<comment type="catalytic activity">
    <reaction evidence="13">
        <text>a 2'-deoxyribonucleoside 5'-diphosphate + [thioredoxin]-disulfide + H2O = a ribonucleoside 5'-diphosphate + [thioredoxin]-dithiol</text>
        <dbReference type="Rhea" id="RHEA:23252"/>
        <dbReference type="Rhea" id="RHEA-COMP:10698"/>
        <dbReference type="Rhea" id="RHEA-COMP:10700"/>
        <dbReference type="ChEBI" id="CHEBI:15377"/>
        <dbReference type="ChEBI" id="CHEBI:29950"/>
        <dbReference type="ChEBI" id="CHEBI:50058"/>
        <dbReference type="ChEBI" id="CHEBI:57930"/>
        <dbReference type="ChEBI" id="CHEBI:73316"/>
        <dbReference type="EC" id="1.17.4.1"/>
    </reaction>
</comment>
<feature type="domain" description="Ribonucleotide reductase large subunit C-terminal" evidence="15">
    <location>
        <begin position="112"/>
        <end position="582"/>
    </location>
</feature>
<accession>A0A3B1D865</accession>
<feature type="domain" description="Ribonucleotide reductase large subunit N-terminal" evidence="14">
    <location>
        <begin position="29"/>
        <end position="108"/>
    </location>
</feature>
<evidence type="ECO:0000256" key="1">
    <source>
        <dbReference type="ARBA" id="ARBA00001922"/>
    </source>
</evidence>
<dbReference type="Gene3D" id="3.20.70.20">
    <property type="match status" value="1"/>
</dbReference>
<dbReference type="Pfam" id="PF00317">
    <property type="entry name" value="Ribonuc_red_lgN"/>
    <property type="match status" value="1"/>
</dbReference>
<reference evidence="17" key="1">
    <citation type="submission" date="2018-06" db="EMBL/GenBank/DDBJ databases">
        <authorList>
            <person name="Zhirakovskaya E."/>
        </authorList>
    </citation>
    <scope>NUCLEOTIDE SEQUENCE</scope>
</reference>
<evidence type="ECO:0000256" key="11">
    <source>
        <dbReference type="ARBA" id="ARBA00025437"/>
    </source>
</evidence>
<dbReference type="PANTHER" id="PTHR43371:SF1">
    <property type="entry name" value="RIBONUCLEOSIDE-DIPHOSPHATE REDUCTASE"/>
    <property type="match status" value="1"/>
</dbReference>
<dbReference type="GO" id="GO:0031419">
    <property type="term" value="F:cobalamin binding"/>
    <property type="evidence" value="ECO:0007669"/>
    <property type="project" value="UniProtKB-KW"/>
</dbReference>
<dbReference type="EC" id="1.17.4.1" evidence="3"/>
<evidence type="ECO:0000256" key="2">
    <source>
        <dbReference type="ARBA" id="ARBA00007405"/>
    </source>
</evidence>
<dbReference type="AlphaFoldDB" id="A0A3B1D865"/>
<feature type="domain" description="TSCPD" evidence="16">
    <location>
        <begin position="626"/>
        <end position="728"/>
    </location>
</feature>
<keyword evidence="6" id="KW-0237">DNA synthesis</keyword>
<keyword evidence="7" id="KW-0547">Nucleotide-binding</keyword>
<dbReference type="PRINTS" id="PR01183">
    <property type="entry name" value="RIBORDTASEM1"/>
</dbReference>
<dbReference type="GO" id="GO:0004748">
    <property type="term" value="F:ribonucleoside-diphosphate reductase activity, thioredoxin disulfide as acceptor"/>
    <property type="evidence" value="ECO:0007669"/>
    <property type="project" value="UniProtKB-EC"/>
</dbReference>
<dbReference type="GO" id="GO:0009263">
    <property type="term" value="P:deoxyribonucleotide biosynthetic process"/>
    <property type="evidence" value="ECO:0007669"/>
    <property type="project" value="InterPro"/>
</dbReference>